<dbReference type="Pfam" id="PF00178">
    <property type="entry name" value="Ets"/>
    <property type="match status" value="1"/>
</dbReference>
<evidence type="ECO:0000256" key="4">
    <source>
        <dbReference type="ARBA" id="ARBA00023125"/>
    </source>
</evidence>
<dbReference type="SUPFAM" id="SSF46785">
    <property type="entry name" value="Winged helix' DNA-binding domain"/>
    <property type="match status" value="1"/>
</dbReference>
<evidence type="ECO:0000256" key="5">
    <source>
        <dbReference type="ARBA" id="ARBA00023242"/>
    </source>
</evidence>
<dbReference type="Gene3D" id="1.10.10.10">
    <property type="entry name" value="Winged helix-like DNA-binding domain superfamily/Winged helix DNA-binding domain"/>
    <property type="match status" value="1"/>
</dbReference>
<dbReference type="OrthoDB" id="8196042at2759"/>
<name>A0A9W3B691_BIOGL</name>
<gene>
    <name evidence="10" type="primary">LOC106053619</name>
</gene>
<dbReference type="GO" id="GO:0040034">
    <property type="term" value="P:regulation of development, heterochronic"/>
    <property type="evidence" value="ECO:0007669"/>
    <property type="project" value="UniProtKB-ARBA"/>
</dbReference>
<dbReference type="PROSITE" id="PS00346">
    <property type="entry name" value="ETS_DOMAIN_2"/>
    <property type="match status" value="1"/>
</dbReference>
<dbReference type="PROSITE" id="PS00345">
    <property type="entry name" value="ETS_DOMAIN_1"/>
    <property type="match status" value="1"/>
</dbReference>
<dbReference type="GO" id="GO:0005634">
    <property type="term" value="C:nucleus"/>
    <property type="evidence" value="ECO:0007669"/>
    <property type="project" value="UniProtKB-SubCell"/>
</dbReference>
<dbReference type="InterPro" id="IPR036388">
    <property type="entry name" value="WH-like_DNA-bd_sf"/>
</dbReference>
<organism evidence="9 10">
    <name type="scientific">Biomphalaria glabrata</name>
    <name type="common">Bloodfluke planorb</name>
    <name type="synonym">Freshwater snail</name>
    <dbReference type="NCBI Taxonomy" id="6526"/>
    <lineage>
        <taxon>Eukaryota</taxon>
        <taxon>Metazoa</taxon>
        <taxon>Spiralia</taxon>
        <taxon>Lophotrochozoa</taxon>
        <taxon>Mollusca</taxon>
        <taxon>Gastropoda</taxon>
        <taxon>Heterobranchia</taxon>
        <taxon>Euthyneura</taxon>
        <taxon>Panpulmonata</taxon>
        <taxon>Hygrophila</taxon>
        <taxon>Lymnaeoidea</taxon>
        <taxon>Planorbidae</taxon>
        <taxon>Biomphalaria</taxon>
    </lineage>
</organism>
<dbReference type="GeneID" id="106053619"/>
<dbReference type="SMART" id="SM00413">
    <property type="entry name" value="ETS"/>
    <property type="match status" value="1"/>
</dbReference>
<evidence type="ECO:0000256" key="3">
    <source>
        <dbReference type="ARBA" id="ARBA00022473"/>
    </source>
</evidence>
<dbReference type="PROSITE" id="PS50061">
    <property type="entry name" value="ETS_DOMAIN_3"/>
    <property type="match status" value="1"/>
</dbReference>
<evidence type="ECO:0000259" key="8">
    <source>
        <dbReference type="PROSITE" id="PS50061"/>
    </source>
</evidence>
<keyword evidence="4 6" id="KW-0238">DNA-binding</keyword>
<feature type="region of interest" description="Disordered" evidence="7">
    <location>
        <begin position="135"/>
        <end position="197"/>
    </location>
</feature>
<dbReference type="InterPro" id="IPR036390">
    <property type="entry name" value="WH_DNA-bd_sf"/>
</dbReference>
<feature type="region of interest" description="Disordered" evidence="7">
    <location>
        <begin position="317"/>
        <end position="368"/>
    </location>
</feature>
<feature type="compositionally biased region" description="Acidic residues" evidence="7">
    <location>
        <begin position="173"/>
        <end position="186"/>
    </location>
</feature>
<feature type="compositionally biased region" description="Acidic residues" evidence="7">
    <location>
        <begin position="142"/>
        <end position="154"/>
    </location>
</feature>
<dbReference type="OMA" id="LEFSICE"/>
<accession>A0A9W3B691</accession>
<dbReference type="FunFam" id="1.10.10.10:FF:000411">
    <property type="entry name" value="Ecdysone-induced protein 74EF isoform A"/>
    <property type="match status" value="1"/>
</dbReference>
<keyword evidence="9" id="KW-1185">Reference proteome</keyword>
<dbReference type="PANTHER" id="PTHR11849">
    <property type="entry name" value="ETS"/>
    <property type="match status" value="1"/>
</dbReference>
<dbReference type="RefSeq" id="XP_055894991.1">
    <property type="nucleotide sequence ID" value="XM_056039016.1"/>
</dbReference>
<evidence type="ECO:0000313" key="9">
    <source>
        <dbReference type="Proteomes" id="UP001165740"/>
    </source>
</evidence>
<feature type="domain" description="ETS" evidence="8">
    <location>
        <begin position="375"/>
        <end position="457"/>
    </location>
</feature>
<dbReference type="InterPro" id="IPR046328">
    <property type="entry name" value="ETS_fam"/>
</dbReference>
<dbReference type="PRINTS" id="PR00454">
    <property type="entry name" value="ETSDOMAIN"/>
</dbReference>
<dbReference type="GO" id="GO:0043565">
    <property type="term" value="F:sequence-specific DNA binding"/>
    <property type="evidence" value="ECO:0007669"/>
    <property type="project" value="InterPro"/>
</dbReference>
<keyword evidence="5 6" id="KW-0539">Nucleus</keyword>
<keyword evidence="3" id="KW-0217">Developmental protein</keyword>
<sequence>MEVLEESGLEPHIKADPFLPQTCDLLFSTVNNSNSYNPSVIVLPQPSDFVELLSERLHRLDSDSLEFSICEKLSGGFCPVDISPLDTKLFLDSGAESDDSGFNSFTNVSLFSGRRGILDDDDILDNTLYNMDVNSNGLDNDVLGEDEDGDETFEGDSSSESGDDNTDSSNDSSSEEMSDDDDDGVDACEQSQDGRGREMAAEALLSMDSPSTGVEARTFLQGILHEQHSQHSHHASLPPSPDSGLDSELDTSSIDDLKHRHQGTKMPGSFVPSFCQPPPAHQPLPAHFNTATHIAMRPDHYENSPVLTSLTPVQPSMEASNYSHHQNSKGSSKMTASLEATPTTDKPKTKKGRKPKYPDYPYSSPPKRKREGNAQYLWEFLLQLLQNHETCPHYIKWTNREKGIFKLVDSKAVSKLWGQHKNKPDMNYETMGRALRYYYARGILNKVDGQRLVYQFADVPKNIVEIDCSGV</sequence>
<dbReference type="GO" id="GO:0030154">
    <property type="term" value="P:cell differentiation"/>
    <property type="evidence" value="ECO:0007669"/>
    <property type="project" value="TreeGrafter"/>
</dbReference>
<dbReference type="Proteomes" id="UP001165740">
    <property type="component" value="Chromosome 8"/>
</dbReference>
<reference evidence="10" key="1">
    <citation type="submission" date="2025-08" db="UniProtKB">
        <authorList>
            <consortium name="RefSeq"/>
        </authorList>
    </citation>
    <scope>IDENTIFICATION</scope>
</reference>
<comment type="subcellular location">
    <subcellularLocation>
        <location evidence="1 6">Nucleus</location>
    </subcellularLocation>
</comment>
<proteinExistence type="inferred from homology"/>
<evidence type="ECO:0000256" key="1">
    <source>
        <dbReference type="ARBA" id="ARBA00004123"/>
    </source>
</evidence>
<dbReference type="InterPro" id="IPR000418">
    <property type="entry name" value="Ets_dom"/>
</dbReference>
<dbReference type="AlphaFoldDB" id="A0A9W3B691"/>
<dbReference type="PANTHER" id="PTHR11849:SF191">
    <property type="entry name" value="ECDYSONE-INDUCED PROTEIN 74EF ISOFORM B"/>
    <property type="match status" value="1"/>
</dbReference>
<feature type="region of interest" description="Disordered" evidence="7">
    <location>
        <begin position="226"/>
        <end position="251"/>
    </location>
</feature>
<evidence type="ECO:0000313" key="10">
    <source>
        <dbReference type="RefSeq" id="XP_055894991.1"/>
    </source>
</evidence>
<feature type="compositionally biased region" description="Polar residues" evidence="7">
    <location>
        <begin position="317"/>
        <end position="340"/>
    </location>
</feature>
<comment type="similarity">
    <text evidence="2 6">Belongs to the ETS family.</text>
</comment>
<evidence type="ECO:0000256" key="2">
    <source>
        <dbReference type="ARBA" id="ARBA00005562"/>
    </source>
</evidence>
<evidence type="ECO:0000256" key="6">
    <source>
        <dbReference type="RuleBase" id="RU004019"/>
    </source>
</evidence>
<dbReference type="GO" id="GO:0000981">
    <property type="term" value="F:DNA-binding transcription factor activity, RNA polymerase II-specific"/>
    <property type="evidence" value="ECO:0007669"/>
    <property type="project" value="TreeGrafter"/>
</dbReference>
<evidence type="ECO:0000256" key="7">
    <source>
        <dbReference type="SAM" id="MobiDB-lite"/>
    </source>
</evidence>
<protein>
    <submittedName>
        <fullName evidence="10">Uncharacterized protein LOC106053619</fullName>
    </submittedName>
</protein>